<keyword evidence="9" id="KW-0472">Membrane</keyword>
<dbReference type="InterPro" id="IPR050351">
    <property type="entry name" value="BphY/WalK/GraS-like"/>
</dbReference>
<keyword evidence="5" id="KW-0808">Transferase</keyword>
<dbReference type="SMART" id="SM00387">
    <property type="entry name" value="HATPase_c"/>
    <property type="match status" value="1"/>
</dbReference>
<sequence length="392" mass="45512">MTINHTRLLQTFVELGINSYRQRGTDILKKLYFRFIAYFTTGLFIFLVYFITLFILLNQLIYPEDSHKFLYVIDSSIIYFPSTLIFTFCFITGGILFCLFLVRPLYLIISSISNLSRGNYTISEKAFTKNGKLKWYNFMYREVIINIKDLGNKLQETEIEREKLEVAKTDWLASVSHDLKTPLSYITGYSSLMLNKNHSFSEEEMLTFLNNIYTKGIYIEKLIDELSLTFFIDSHNKIHLKHTQVEIVSFLRNLIADITNNPKSEKHIFEFHTDLQHLNLVIDETLMYRAIYNLLINCVEHNPSGTEIDVVLTQKSDEIYININDNGIGINPETLNDIFAKYYSSKNQNTQNKGLGLFIVKQIIDAHEGNISVSSIMGKGTSFQIMLKQHKP</sequence>
<evidence type="ECO:0000256" key="2">
    <source>
        <dbReference type="ARBA" id="ARBA00004370"/>
    </source>
</evidence>
<evidence type="ECO:0000256" key="3">
    <source>
        <dbReference type="ARBA" id="ARBA00012438"/>
    </source>
</evidence>
<evidence type="ECO:0000256" key="8">
    <source>
        <dbReference type="SAM" id="Coils"/>
    </source>
</evidence>
<evidence type="ECO:0000256" key="9">
    <source>
        <dbReference type="SAM" id="Phobius"/>
    </source>
</evidence>
<keyword evidence="9" id="KW-1133">Transmembrane helix</keyword>
<accession>D5Q1S2</accession>
<feature type="coiled-coil region" evidence="8">
    <location>
        <begin position="140"/>
        <end position="167"/>
    </location>
</feature>
<evidence type="ECO:0000313" key="12">
    <source>
        <dbReference type="Proteomes" id="UP000003227"/>
    </source>
</evidence>
<comment type="caution">
    <text evidence="11">The sequence shown here is derived from an EMBL/GenBank/DDBJ whole genome shotgun (WGS) entry which is preliminary data.</text>
</comment>
<dbReference type="SMART" id="SM00388">
    <property type="entry name" value="HisKA"/>
    <property type="match status" value="1"/>
</dbReference>
<dbReference type="Gene3D" id="1.10.287.130">
    <property type="match status" value="1"/>
</dbReference>
<dbReference type="GO" id="GO:0000155">
    <property type="term" value="F:phosphorelay sensor kinase activity"/>
    <property type="evidence" value="ECO:0007669"/>
    <property type="project" value="InterPro"/>
</dbReference>
<protein>
    <recommendedName>
        <fullName evidence="3">histidine kinase</fullName>
        <ecNumber evidence="3">2.7.13.3</ecNumber>
    </recommendedName>
</protein>
<evidence type="ECO:0000256" key="5">
    <source>
        <dbReference type="ARBA" id="ARBA00022679"/>
    </source>
</evidence>
<dbReference type="InterPro" id="IPR005467">
    <property type="entry name" value="His_kinase_dom"/>
</dbReference>
<dbReference type="InterPro" id="IPR004358">
    <property type="entry name" value="Sig_transdc_His_kin-like_C"/>
</dbReference>
<gene>
    <name evidence="11" type="ORF">HMPREF0220_0854</name>
</gene>
<keyword evidence="9" id="KW-0812">Transmembrane</keyword>
<keyword evidence="6 11" id="KW-0418">Kinase</keyword>
<keyword evidence="8" id="KW-0175">Coiled coil</keyword>
<evidence type="ECO:0000256" key="7">
    <source>
        <dbReference type="ARBA" id="ARBA00023012"/>
    </source>
</evidence>
<evidence type="ECO:0000256" key="1">
    <source>
        <dbReference type="ARBA" id="ARBA00000085"/>
    </source>
</evidence>
<dbReference type="GO" id="GO:0004721">
    <property type="term" value="F:phosphoprotein phosphatase activity"/>
    <property type="evidence" value="ECO:0007669"/>
    <property type="project" value="TreeGrafter"/>
</dbReference>
<evidence type="ECO:0000313" key="11">
    <source>
        <dbReference type="EMBL" id="EFH08157.1"/>
    </source>
</evidence>
<dbReference type="PROSITE" id="PS50109">
    <property type="entry name" value="HIS_KIN"/>
    <property type="match status" value="1"/>
</dbReference>
<dbReference type="InterPro" id="IPR003594">
    <property type="entry name" value="HATPase_dom"/>
</dbReference>
<reference evidence="11 12" key="1">
    <citation type="submission" date="2010-05" db="EMBL/GenBank/DDBJ databases">
        <authorList>
            <person name="Qin X."/>
            <person name="Bachman B."/>
            <person name="Battles P."/>
            <person name="Bell A."/>
            <person name="Bess C."/>
            <person name="Bickham C."/>
            <person name="Chaboub L."/>
            <person name="Chen D."/>
            <person name="Coyle M."/>
            <person name="Deiros D.R."/>
            <person name="Dinh H."/>
            <person name="Forbes L."/>
            <person name="Fowler G."/>
            <person name="Francisco L."/>
            <person name="Fu Q."/>
            <person name="Gubbala S."/>
            <person name="Hale W."/>
            <person name="Han Y."/>
            <person name="Hemphill L."/>
            <person name="Highlander S.K."/>
            <person name="Hirani K."/>
            <person name="Hogues M."/>
            <person name="Jackson L."/>
            <person name="Jakkamsetti A."/>
            <person name="Javaid M."/>
            <person name="Jiang H."/>
            <person name="Korchina V."/>
            <person name="Kovar C."/>
            <person name="Lara F."/>
            <person name="Lee S."/>
            <person name="Mata R."/>
            <person name="Mathew T."/>
            <person name="Moen C."/>
            <person name="Morales K."/>
            <person name="Munidasa M."/>
            <person name="Nazareth L."/>
            <person name="Ngo R."/>
            <person name="Nguyen L."/>
            <person name="Okwuonu G."/>
            <person name="Ongeri F."/>
            <person name="Patil S."/>
            <person name="Petrosino J."/>
            <person name="Pham C."/>
            <person name="Pham P."/>
            <person name="Pu L.-L."/>
            <person name="Puazo M."/>
            <person name="Raj R."/>
            <person name="Reid J."/>
            <person name="Rouhana J."/>
            <person name="Saada N."/>
            <person name="Shang Y."/>
            <person name="Simmons D."/>
            <person name="Thornton R."/>
            <person name="Warren J."/>
            <person name="Weissenberger G."/>
            <person name="Zhang J."/>
            <person name="Zhang L."/>
            <person name="Zhou C."/>
            <person name="Zhu D."/>
            <person name="Muzny D."/>
            <person name="Worley K."/>
            <person name="Gibbs R."/>
        </authorList>
    </citation>
    <scope>NUCLEOTIDE SEQUENCE [LARGE SCALE GENOMIC DNA]</scope>
    <source>
        <strain evidence="11 12">NAP08</strain>
    </source>
</reference>
<comment type="catalytic activity">
    <reaction evidence="1">
        <text>ATP + protein L-histidine = ADP + protein N-phospho-L-histidine.</text>
        <dbReference type="EC" id="2.7.13.3"/>
    </reaction>
</comment>
<dbReference type="SUPFAM" id="SSF55874">
    <property type="entry name" value="ATPase domain of HSP90 chaperone/DNA topoisomerase II/histidine kinase"/>
    <property type="match status" value="1"/>
</dbReference>
<organism evidence="11 12">
    <name type="scientific">Clostridioides difficile NAP08</name>
    <dbReference type="NCBI Taxonomy" id="525259"/>
    <lineage>
        <taxon>Bacteria</taxon>
        <taxon>Bacillati</taxon>
        <taxon>Bacillota</taxon>
        <taxon>Clostridia</taxon>
        <taxon>Peptostreptococcales</taxon>
        <taxon>Peptostreptococcaceae</taxon>
        <taxon>Clostridioides</taxon>
    </lineage>
</organism>
<dbReference type="Gene3D" id="3.30.565.10">
    <property type="entry name" value="Histidine kinase-like ATPase, C-terminal domain"/>
    <property type="match status" value="1"/>
</dbReference>
<evidence type="ECO:0000256" key="6">
    <source>
        <dbReference type="ARBA" id="ARBA00022777"/>
    </source>
</evidence>
<dbReference type="PANTHER" id="PTHR45453:SF1">
    <property type="entry name" value="PHOSPHATE REGULON SENSOR PROTEIN PHOR"/>
    <property type="match status" value="1"/>
</dbReference>
<dbReference type="GO" id="GO:0016036">
    <property type="term" value="P:cellular response to phosphate starvation"/>
    <property type="evidence" value="ECO:0007669"/>
    <property type="project" value="TreeGrafter"/>
</dbReference>
<dbReference type="Proteomes" id="UP000003227">
    <property type="component" value="Unassembled WGS sequence"/>
</dbReference>
<keyword evidence="7" id="KW-0902">Two-component regulatory system</keyword>
<dbReference type="InterPro" id="IPR036890">
    <property type="entry name" value="HATPase_C_sf"/>
</dbReference>
<evidence type="ECO:0000259" key="10">
    <source>
        <dbReference type="PROSITE" id="PS50109"/>
    </source>
</evidence>
<dbReference type="InterPro" id="IPR003661">
    <property type="entry name" value="HisK_dim/P_dom"/>
</dbReference>
<dbReference type="GO" id="GO:0005886">
    <property type="term" value="C:plasma membrane"/>
    <property type="evidence" value="ECO:0007669"/>
    <property type="project" value="TreeGrafter"/>
</dbReference>
<keyword evidence="4" id="KW-0597">Phosphoprotein</keyword>
<dbReference type="PANTHER" id="PTHR45453">
    <property type="entry name" value="PHOSPHATE REGULON SENSOR PROTEIN PHOR"/>
    <property type="match status" value="1"/>
</dbReference>
<feature type="transmembrane region" description="Helical" evidence="9">
    <location>
        <begin position="77"/>
        <end position="102"/>
    </location>
</feature>
<dbReference type="EMBL" id="ADNX01000025">
    <property type="protein sequence ID" value="EFH08157.1"/>
    <property type="molecule type" value="Genomic_DNA"/>
</dbReference>
<feature type="transmembrane region" description="Helical" evidence="9">
    <location>
        <begin position="31"/>
        <end position="57"/>
    </location>
</feature>
<feature type="domain" description="Histidine kinase" evidence="10">
    <location>
        <begin position="174"/>
        <end position="391"/>
    </location>
</feature>
<dbReference type="HOGENOM" id="CLU_000445_89_3_9"/>
<evidence type="ECO:0000256" key="4">
    <source>
        <dbReference type="ARBA" id="ARBA00022553"/>
    </source>
</evidence>
<dbReference type="AlphaFoldDB" id="D5Q1S2"/>
<dbReference type="PRINTS" id="PR00344">
    <property type="entry name" value="BCTRLSENSOR"/>
</dbReference>
<dbReference type="Pfam" id="PF00512">
    <property type="entry name" value="HisKA"/>
    <property type="match status" value="1"/>
</dbReference>
<dbReference type="InterPro" id="IPR036097">
    <property type="entry name" value="HisK_dim/P_sf"/>
</dbReference>
<proteinExistence type="predicted"/>
<name>D5Q1S2_CLODI</name>
<dbReference type="CDD" id="cd00082">
    <property type="entry name" value="HisKA"/>
    <property type="match status" value="1"/>
</dbReference>
<comment type="subcellular location">
    <subcellularLocation>
        <location evidence="2">Membrane</location>
    </subcellularLocation>
</comment>
<dbReference type="EC" id="2.7.13.3" evidence="3"/>
<dbReference type="Pfam" id="PF02518">
    <property type="entry name" value="HATPase_c"/>
    <property type="match status" value="1"/>
</dbReference>
<dbReference type="SUPFAM" id="SSF47384">
    <property type="entry name" value="Homodimeric domain of signal transducing histidine kinase"/>
    <property type="match status" value="1"/>
</dbReference>